<reference evidence="2 3" key="1">
    <citation type="journal article" date="2015" name="Genome Announc.">
        <title>Expanding the biotechnology potential of lactobacilli through comparative genomics of 213 strains and associated genera.</title>
        <authorList>
            <person name="Sun Z."/>
            <person name="Harris H.M."/>
            <person name="McCann A."/>
            <person name="Guo C."/>
            <person name="Argimon S."/>
            <person name="Zhang W."/>
            <person name="Yang X."/>
            <person name="Jeffery I.B."/>
            <person name="Cooney J.C."/>
            <person name="Kagawa T.F."/>
            <person name="Liu W."/>
            <person name="Song Y."/>
            <person name="Salvetti E."/>
            <person name="Wrobel A."/>
            <person name="Rasinkangas P."/>
            <person name="Parkhill J."/>
            <person name="Rea M.C."/>
            <person name="O'Sullivan O."/>
            <person name="Ritari J."/>
            <person name="Douillard F.P."/>
            <person name="Paul Ross R."/>
            <person name="Yang R."/>
            <person name="Briner A.E."/>
            <person name="Felis G.E."/>
            <person name="de Vos W.M."/>
            <person name="Barrangou R."/>
            <person name="Klaenhammer T.R."/>
            <person name="Caufield P.W."/>
            <person name="Cui Y."/>
            <person name="Zhang H."/>
            <person name="O'Toole P.W."/>
        </authorList>
    </citation>
    <scope>NUCLEOTIDE SEQUENCE [LARGE SCALE GENOMIC DNA]</scope>
    <source>
        <strain evidence="2 3">DSM 20719</strain>
    </source>
</reference>
<evidence type="ECO:0000256" key="1">
    <source>
        <dbReference type="SAM" id="Phobius"/>
    </source>
</evidence>
<evidence type="ECO:0000313" key="2">
    <source>
        <dbReference type="EMBL" id="KRM24518.1"/>
    </source>
</evidence>
<feature type="transmembrane region" description="Helical" evidence="1">
    <location>
        <begin position="21"/>
        <end position="42"/>
    </location>
</feature>
<organism evidence="2 3">
    <name type="scientific">Latilactobacillus graminis DSM 20719</name>
    <dbReference type="NCBI Taxonomy" id="1423752"/>
    <lineage>
        <taxon>Bacteria</taxon>
        <taxon>Bacillati</taxon>
        <taxon>Bacillota</taxon>
        <taxon>Bacilli</taxon>
        <taxon>Lactobacillales</taxon>
        <taxon>Lactobacillaceae</taxon>
        <taxon>Latilactobacillus</taxon>
    </lineage>
</organism>
<dbReference type="Proteomes" id="UP000050823">
    <property type="component" value="Unassembled WGS sequence"/>
</dbReference>
<feature type="transmembrane region" description="Helical" evidence="1">
    <location>
        <begin position="48"/>
        <end position="72"/>
    </location>
</feature>
<dbReference type="RefSeq" id="WP_057907311.1">
    <property type="nucleotide sequence ID" value="NZ_AYZB01000001.1"/>
</dbReference>
<keyword evidence="1" id="KW-0472">Membrane</keyword>
<comment type="caution">
    <text evidence="2">The sequence shown here is derived from an EMBL/GenBank/DDBJ whole genome shotgun (WGS) entry which is preliminary data.</text>
</comment>
<protein>
    <submittedName>
        <fullName evidence="2">Uncharacterized protein</fullName>
    </submittedName>
</protein>
<evidence type="ECO:0000313" key="3">
    <source>
        <dbReference type="Proteomes" id="UP000050823"/>
    </source>
</evidence>
<gene>
    <name evidence="2" type="ORF">FC90_GL000223</name>
</gene>
<dbReference type="EMBL" id="AYZB01000001">
    <property type="protein sequence ID" value="KRM24518.1"/>
    <property type="molecule type" value="Genomic_DNA"/>
</dbReference>
<sequence length="107" mass="12504">MMTKDQTLMVLMVLKKKLQGVRFMRVIEEVFSLYVIFKFLAATDQVEFLGVSFTEGRAISLMFLLLAIDLSLSQIRLNYKRMGQQLIASLKDLTEQEALFIQKFQRF</sequence>
<name>A0AA89I2W8_9LACO</name>
<keyword evidence="1" id="KW-1133">Transmembrane helix</keyword>
<proteinExistence type="predicted"/>
<keyword evidence="1" id="KW-0812">Transmembrane</keyword>
<dbReference type="AlphaFoldDB" id="A0AA89I2W8"/>
<accession>A0AA89I2W8</accession>